<feature type="compositionally biased region" description="Basic residues" evidence="1">
    <location>
        <begin position="28"/>
        <end position="43"/>
    </location>
</feature>
<dbReference type="Proteomes" id="UP001168821">
    <property type="component" value="Unassembled WGS sequence"/>
</dbReference>
<sequence>MSFSKKKKIVTCRRAIHRPHYFESDPNRRRHNTNQNKNRKNNRIHINSRSDEHKEIKVCPFLPPLAPIRSCVFVQRADLSSPGYVKNNVTQKNPAVVISGPRPTAMMSDFEHNNNNPRPILSARSEPRCCRMDAPGKIRGIAFAGFGRMALPFAIFDSGVSTRGPRVMYLFLNISKLLFPP</sequence>
<dbReference type="EMBL" id="JALNTZ010000007">
    <property type="protein sequence ID" value="KAJ3646973.1"/>
    <property type="molecule type" value="Genomic_DNA"/>
</dbReference>
<name>A0AA38M842_9CUCU</name>
<accession>A0AA38M842</accession>
<dbReference type="AlphaFoldDB" id="A0AA38M842"/>
<protein>
    <submittedName>
        <fullName evidence="2">Uncharacterized protein</fullName>
    </submittedName>
</protein>
<evidence type="ECO:0000313" key="2">
    <source>
        <dbReference type="EMBL" id="KAJ3646973.1"/>
    </source>
</evidence>
<gene>
    <name evidence="2" type="ORF">Zmor_024528</name>
</gene>
<evidence type="ECO:0000313" key="3">
    <source>
        <dbReference type="Proteomes" id="UP001168821"/>
    </source>
</evidence>
<keyword evidence="3" id="KW-1185">Reference proteome</keyword>
<organism evidence="2 3">
    <name type="scientific">Zophobas morio</name>
    <dbReference type="NCBI Taxonomy" id="2755281"/>
    <lineage>
        <taxon>Eukaryota</taxon>
        <taxon>Metazoa</taxon>
        <taxon>Ecdysozoa</taxon>
        <taxon>Arthropoda</taxon>
        <taxon>Hexapoda</taxon>
        <taxon>Insecta</taxon>
        <taxon>Pterygota</taxon>
        <taxon>Neoptera</taxon>
        <taxon>Endopterygota</taxon>
        <taxon>Coleoptera</taxon>
        <taxon>Polyphaga</taxon>
        <taxon>Cucujiformia</taxon>
        <taxon>Tenebrionidae</taxon>
        <taxon>Zophobas</taxon>
    </lineage>
</organism>
<comment type="caution">
    <text evidence="2">The sequence shown here is derived from an EMBL/GenBank/DDBJ whole genome shotgun (WGS) entry which is preliminary data.</text>
</comment>
<reference evidence="2" key="1">
    <citation type="journal article" date="2023" name="G3 (Bethesda)">
        <title>Whole genome assemblies of Zophobas morio and Tenebrio molitor.</title>
        <authorList>
            <person name="Kaur S."/>
            <person name="Stinson S.A."/>
            <person name="diCenzo G.C."/>
        </authorList>
    </citation>
    <scope>NUCLEOTIDE SEQUENCE</scope>
    <source>
        <strain evidence="2">QUZm001</strain>
    </source>
</reference>
<evidence type="ECO:0000256" key="1">
    <source>
        <dbReference type="SAM" id="MobiDB-lite"/>
    </source>
</evidence>
<feature type="region of interest" description="Disordered" evidence="1">
    <location>
        <begin position="23"/>
        <end position="43"/>
    </location>
</feature>
<proteinExistence type="predicted"/>